<keyword evidence="3" id="KW-1185">Reference proteome</keyword>
<gene>
    <name evidence="2" type="ORF">V6N11_075271</name>
</gene>
<reference evidence="2 3" key="1">
    <citation type="journal article" date="2024" name="G3 (Bethesda)">
        <title>Genome assembly of Hibiscus sabdariffa L. provides insights into metabolisms of medicinal natural products.</title>
        <authorList>
            <person name="Kim T."/>
        </authorList>
    </citation>
    <scope>NUCLEOTIDE SEQUENCE [LARGE SCALE GENOMIC DNA]</scope>
    <source>
        <strain evidence="2">TK-2024</strain>
        <tissue evidence="2">Old leaves</tissue>
    </source>
</reference>
<comment type="caution">
    <text evidence="2">The sequence shown here is derived from an EMBL/GenBank/DDBJ whole genome shotgun (WGS) entry which is preliminary data.</text>
</comment>
<evidence type="ECO:0000313" key="2">
    <source>
        <dbReference type="EMBL" id="KAK9008373.1"/>
    </source>
</evidence>
<keyword evidence="1" id="KW-1133">Transmembrane helix</keyword>
<feature type="transmembrane region" description="Helical" evidence="1">
    <location>
        <begin position="115"/>
        <end position="139"/>
    </location>
</feature>
<evidence type="ECO:0000313" key="3">
    <source>
        <dbReference type="Proteomes" id="UP001396334"/>
    </source>
</evidence>
<name>A0ABR2R600_9ROSI</name>
<proteinExistence type="predicted"/>
<protein>
    <submittedName>
        <fullName evidence="2">Uncharacterized protein</fullName>
    </submittedName>
</protein>
<sequence length="144" mass="16400">METTSLFNNRSLASSLPLTPPFSGKSTATCRRNGFRALASRRDAHSHNSDGKLVDEGMIVLRRRIQELTMSEESYEPPRHWMEWEKEYKKANYDNDVCEAVGFLQSRLMETRPSLALGVAVLFLITMPTSFAIVVYHVMQMIKG</sequence>
<accession>A0ABR2R600</accession>
<keyword evidence="1" id="KW-0812">Transmembrane</keyword>
<organism evidence="2 3">
    <name type="scientific">Hibiscus sabdariffa</name>
    <name type="common">roselle</name>
    <dbReference type="NCBI Taxonomy" id="183260"/>
    <lineage>
        <taxon>Eukaryota</taxon>
        <taxon>Viridiplantae</taxon>
        <taxon>Streptophyta</taxon>
        <taxon>Embryophyta</taxon>
        <taxon>Tracheophyta</taxon>
        <taxon>Spermatophyta</taxon>
        <taxon>Magnoliopsida</taxon>
        <taxon>eudicotyledons</taxon>
        <taxon>Gunneridae</taxon>
        <taxon>Pentapetalae</taxon>
        <taxon>rosids</taxon>
        <taxon>malvids</taxon>
        <taxon>Malvales</taxon>
        <taxon>Malvaceae</taxon>
        <taxon>Malvoideae</taxon>
        <taxon>Hibiscus</taxon>
    </lineage>
</organism>
<dbReference type="PANTHER" id="PTHR33782">
    <property type="entry name" value="OS01G0121600 PROTEIN"/>
    <property type="match status" value="1"/>
</dbReference>
<keyword evidence="1" id="KW-0472">Membrane</keyword>
<dbReference type="Proteomes" id="UP001396334">
    <property type="component" value="Unassembled WGS sequence"/>
</dbReference>
<dbReference type="PANTHER" id="PTHR33782:SF17">
    <property type="match status" value="1"/>
</dbReference>
<evidence type="ECO:0000256" key="1">
    <source>
        <dbReference type="SAM" id="Phobius"/>
    </source>
</evidence>
<dbReference type="EMBL" id="JBBPBN010000026">
    <property type="protein sequence ID" value="KAK9008373.1"/>
    <property type="molecule type" value="Genomic_DNA"/>
</dbReference>